<dbReference type="EMBL" id="CP067378">
    <property type="protein sequence ID" value="QYS89032.1"/>
    <property type="molecule type" value="Genomic_DNA"/>
</dbReference>
<accession>A0A8G0KRV8</accession>
<proteinExistence type="predicted"/>
<dbReference type="Proteomes" id="UP000824721">
    <property type="component" value="Chromosome"/>
</dbReference>
<evidence type="ECO:0000313" key="1">
    <source>
        <dbReference type="EMBL" id="QYS89032.1"/>
    </source>
</evidence>
<dbReference type="KEGG" id="fdv:JJC05_00855"/>
<organism evidence="1">
    <name type="scientific">Flavobacterium columnare</name>
    <dbReference type="NCBI Taxonomy" id="996"/>
    <lineage>
        <taxon>Bacteria</taxon>
        <taxon>Pseudomonadati</taxon>
        <taxon>Bacteroidota</taxon>
        <taxon>Flavobacteriia</taxon>
        <taxon>Flavobacteriales</taxon>
        <taxon>Flavobacteriaceae</taxon>
        <taxon>Flavobacterium</taxon>
    </lineage>
</organism>
<dbReference type="AlphaFoldDB" id="A0A8G0KRV8"/>
<protein>
    <submittedName>
        <fullName evidence="1">Uncharacterized protein</fullName>
    </submittedName>
</protein>
<reference evidence="1" key="1">
    <citation type="submission" date="2020-12" db="EMBL/GenBank/DDBJ databases">
        <title>Genome sequencing of genetic groups of Flavobacterium columnare.</title>
        <authorList>
            <person name="Waldbieser G.C."/>
            <person name="Griffin M.J."/>
            <person name="LaFrentz B.R."/>
        </authorList>
    </citation>
    <scope>NUCLEOTIDE SEQUENCE</scope>
    <source>
        <strain evidence="1">90-106</strain>
    </source>
</reference>
<name>A0A8G0KRV8_9FLAO</name>
<sequence>MISFNFSYKGTRNNPVSVSFDKNKYYERFVSLNRTETSKYFAQGILTDFGSFFRGFLNLKEEQLFELDFDQGSERLIDRNEDKISCKLILKDKKNKIIADFYFEFEGFKSLKRLKTDWYAESSGELNFFMANRMRGVNDGDVTSLLERTIARWVTMVKMGIIRDDINTNILDPQSYILVSNGVYALKMIKEDASTTWKPSTRRALYQDALWLLPRFKLIKAIKKENTITVTLSFVHVNEVSLSNVQTTFNIVY</sequence>
<gene>
    <name evidence="1" type="ORF">JJC05_00855</name>
</gene>